<sequence>MELKEKILTYLYYLKEQSIAGLSKSLSKSTPIVTKAINELLEQRIIVDKGLAASTGGRRAALYSLNENLDNLIVSISIDQFYTSIHLSNLQQEILGEEIDIKLDLTDPTAGVAILTHLRIFIENNHIDTKKVIGVGISMPGFVNSTTGINNSYTEDNPLYNLKKIVETEFNIPTVIDNDSRCVAWAEKEFGSGINSTHSLVINLNWGVGLGIIINGEIFTGATGFAGEFSHIPLSNTNSLCSCGKRGCLEVEASLKSAIDQTEISIQQGEYSIYSTLIKTMSNKSNALIEAAKIGDQLVIYQIGKIGFMIGKGISTLLHILNPNKIIISGRGAEIGNILAPQIQNAMNEFSIPRIARMTEIEISNLHKTAQQKGTTALVVEHYINHILTN</sequence>
<gene>
    <name evidence="2" type="ORF">HS960_17185</name>
</gene>
<dbReference type="InterPro" id="IPR043129">
    <property type="entry name" value="ATPase_NBD"/>
</dbReference>
<dbReference type="Proteomes" id="UP000515450">
    <property type="component" value="Chromosome"/>
</dbReference>
<dbReference type="PANTHER" id="PTHR18964">
    <property type="entry name" value="ROK (REPRESSOR, ORF, KINASE) FAMILY"/>
    <property type="match status" value="1"/>
</dbReference>
<dbReference type="InterPro" id="IPR036390">
    <property type="entry name" value="WH_DNA-bd_sf"/>
</dbReference>
<dbReference type="SUPFAM" id="SSF46785">
    <property type="entry name" value="Winged helix' DNA-binding domain"/>
    <property type="match status" value="1"/>
</dbReference>
<accession>A0A7G5E5K8</accession>
<reference evidence="2 3" key="1">
    <citation type="journal article" date="2020" name="G3 (Bethesda)">
        <title>CeMbio - The Caenorhabditis elegans Microbiome Resource.</title>
        <authorList>
            <person name="Dirksen P."/>
            <person name="Assie A."/>
            <person name="Zimmermann J."/>
            <person name="Zhang F."/>
            <person name="Tietje A.M."/>
            <person name="Marsh S.A."/>
            <person name="Felix M.A."/>
            <person name="Shapira M."/>
            <person name="Kaleta C."/>
            <person name="Schulenburg H."/>
            <person name="Samuel B."/>
        </authorList>
    </citation>
    <scope>NUCLEOTIDE SEQUENCE [LARGE SCALE GENOMIC DNA]</scope>
    <source>
        <strain evidence="2 3">BIGb0170</strain>
    </source>
</reference>
<evidence type="ECO:0000256" key="1">
    <source>
        <dbReference type="ARBA" id="ARBA00006479"/>
    </source>
</evidence>
<protein>
    <submittedName>
        <fullName evidence="2">ROK family protein</fullName>
    </submittedName>
</protein>
<dbReference type="InterPro" id="IPR000600">
    <property type="entry name" value="ROK"/>
</dbReference>
<name>A0A7G5E5K8_9SPHI</name>
<dbReference type="PANTHER" id="PTHR18964:SF149">
    <property type="entry name" value="BIFUNCTIONAL UDP-N-ACETYLGLUCOSAMINE 2-EPIMERASE_N-ACETYLMANNOSAMINE KINASE"/>
    <property type="match status" value="1"/>
</dbReference>
<dbReference type="EMBL" id="CP058555">
    <property type="protein sequence ID" value="QMV69283.1"/>
    <property type="molecule type" value="Genomic_DNA"/>
</dbReference>
<proteinExistence type="inferred from homology"/>
<dbReference type="Gene3D" id="1.10.10.10">
    <property type="entry name" value="Winged helix-like DNA-binding domain superfamily/Winged helix DNA-binding domain"/>
    <property type="match status" value="1"/>
</dbReference>
<dbReference type="RefSeq" id="WP_182330170.1">
    <property type="nucleotide sequence ID" value="NZ_CP058555.1"/>
</dbReference>
<dbReference type="InterPro" id="IPR036388">
    <property type="entry name" value="WH-like_DNA-bd_sf"/>
</dbReference>
<organism evidence="2 3">
    <name type="scientific">Sphingobacterium paramultivorum</name>
    <dbReference type="NCBI Taxonomy" id="2886510"/>
    <lineage>
        <taxon>Bacteria</taxon>
        <taxon>Pseudomonadati</taxon>
        <taxon>Bacteroidota</taxon>
        <taxon>Sphingobacteriia</taxon>
        <taxon>Sphingobacteriales</taxon>
        <taxon>Sphingobacteriaceae</taxon>
        <taxon>Sphingobacterium</taxon>
    </lineage>
</organism>
<dbReference type="Pfam" id="PF00480">
    <property type="entry name" value="ROK"/>
    <property type="match status" value="1"/>
</dbReference>
<evidence type="ECO:0000313" key="3">
    <source>
        <dbReference type="Proteomes" id="UP000515450"/>
    </source>
</evidence>
<evidence type="ECO:0000313" key="2">
    <source>
        <dbReference type="EMBL" id="QMV69283.1"/>
    </source>
</evidence>
<keyword evidence="3" id="KW-1185">Reference proteome</keyword>
<comment type="similarity">
    <text evidence="1">Belongs to the ROK (NagC/XylR) family.</text>
</comment>
<dbReference type="SUPFAM" id="SSF53067">
    <property type="entry name" value="Actin-like ATPase domain"/>
    <property type="match status" value="1"/>
</dbReference>
<dbReference type="Gene3D" id="3.30.420.40">
    <property type="match status" value="2"/>
</dbReference>
<dbReference type="AlphaFoldDB" id="A0A7G5E5K8"/>